<keyword evidence="1" id="KW-0175">Coiled coil</keyword>
<evidence type="ECO:0000256" key="1">
    <source>
        <dbReference type="SAM" id="Coils"/>
    </source>
</evidence>
<dbReference type="Proteomes" id="UP001197875">
    <property type="component" value="Unassembled WGS sequence"/>
</dbReference>
<protein>
    <submittedName>
        <fullName evidence="2">Uncharacterized protein</fullName>
    </submittedName>
</protein>
<proteinExistence type="predicted"/>
<accession>A0AAE3DV36</accession>
<evidence type="ECO:0000313" key="2">
    <source>
        <dbReference type="EMBL" id="MCC2190955.1"/>
    </source>
</evidence>
<evidence type="ECO:0000313" key="3">
    <source>
        <dbReference type="Proteomes" id="UP001197875"/>
    </source>
</evidence>
<dbReference type="RefSeq" id="WP_227615969.1">
    <property type="nucleotide sequence ID" value="NZ_JAJEPR010000033.1"/>
</dbReference>
<reference evidence="2 3" key="1">
    <citation type="submission" date="2021-10" db="EMBL/GenBank/DDBJ databases">
        <title>Anaerobic single-cell dispensing facilitates the cultivation of human gut bacteria.</title>
        <authorList>
            <person name="Afrizal A."/>
        </authorList>
    </citation>
    <scope>NUCLEOTIDE SEQUENCE [LARGE SCALE GENOMIC DNA]</scope>
    <source>
        <strain evidence="2 3">CLA-AA-H277</strain>
    </source>
</reference>
<name>A0AAE3DV36_9FIRM</name>
<feature type="coiled-coil region" evidence="1">
    <location>
        <begin position="11"/>
        <end position="110"/>
    </location>
</feature>
<sequence>MMVREYLKSVLHEIEEQRKANTAEIEEQRLEKETIDKKIARIQSKKEFDMEYFSPRRSEGSLREQLADLQKNNMILKEELRKLEEEEQQLEKKQENFRKMLEEVEELEKKAKK</sequence>
<dbReference type="AlphaFoldDB" id="A0AAE3DV36"/>
<gene>
    <name evidence="2" type="ORF">LKD71_14315</name>
</gene>
<keyword evidence="3" id="KW-1185">Reference proteome</keyword>
<comment type="caution">
    <text evidence="2">The sequence shown here is derived from an EMBL/GenBank/DDBJ whole genome shotgun (WGS) entry which is preliminary data.</text>
</comment>
<organism evidence="2 3">
    <name type="scientific">Fusicatenibacter faecihominis</name>
    <dbReference type="NCBI Taxonomy" id="2881276"/>
    <lineage>
        <taxon>Bacteria</taxon>
        <taxon>Bacillati</taxon>
        <taxon>Bacillota</taxon>
        <taxon>Clostridia</taxon>
        <taxon>Lachnospirales</taxon>
        <taxon>Lachnospiraceae</taxon>
        <taxon>Fusicatenibacter</taxon>
    </lineage>
</organism>
<dbReference type="EMBL" id="JAJEPR010000033">
    <property type="protein sequence ID" value="MCC2190955.1"/>
    <property type="molecule type" value="Genomic_DNA"/>
</dbReference>